<dbReference type="FunFam" id="3.30.420.10:FF:000045">
    <property type="entry name" value="3'-5' exonuclease DinG"/>
    <property type="match status" value="1"/>
</dbReference>
<feature type="region of interest" description="Disordered" evidence="4">
    <location>
        <begin position="1"/>
        <end position="26"/>
    </location>
</feature>
<dbReference type="NCBIfam" id="TIGR00573">
    <property type="entry name" value="dnaq"/>
    <property type="match status" value="1"/>
</dbReference>
<dbReference type="GO" id="GO:0005829">
    <property type="term" value="C:cytosol"/>
    <property type="evidence" value="ECO:0007669"/>
    <property type="project" value="TreeGrafter"/>
</dbReference>
<dbReference type="InterPro" id="IPR006054">
    <property type="entry name" value="DnaQ"/>
</dbReference>
<sequence length="332" mass="35823">MYAYQSPPFPAQRSGDDGPVPGGGDRGFAVVDVETTGLGRSDRVISAGVYQLDADGEVTDHWYTLVNPERDPGPVWIHGLTSEALEGAPTFPEVADELAERLRGRVMVAHNALFDWNMISREYARAGLSAPVEQRLCTMVLARDLALPLPNGKLSSLAAHFGVRQLQAHNALDDARVLAEVFRPSLRLARDRGLPLPLTTCVAVTDLGEDAAAQAAPVRGSWSSSSYRPSRKRPPCPYPNPGRWEDGKPLMQGMRVAITGDTATDRELLEDRAVEAGLHIATSVSRLTSLLVTNEPGSWSGKARKARELGTPVVGEDAFLQLLREVAPHPGA</sequence>
<name>A0AAU8JZR8_9ACTN</name>
<dbReference type="InterPro" id="IPR001357">
    <property type="entry name" value="BRCT_dom"/>
</dbReference>
<keyword evidence="2" id="KW-0378">Hydrolase</keyword>
<dbReference type="GO" id="GO:0008408">
    <property type="term" value="F:3'-5' exonuclease activity"/>
    <property type="evidence" value="ECO:0007669"/>
    <property type="project" value="TreeGrafter"/>
</dbReference>
<dbReference type="Pfam" id="PF00533">
    <property type="entry name" value="BRCT"/>
    <property type="match status" value="1"/>
</dbReference>
<evidence type="ECO:0000259" key="5">
    <source>
        <dbReference type="PROSITE" id="PS50172"/>
    </source>
</evidence>
<dbReference type="KEGG" id="kcm:ABWK59_24840"/>
<dbReference type="GO" id="GO:0006260">
    <property type="term" value="P:DNA replication"/>
    <property type="evidence" value="ECO:0007669"/>
    <property type="project" value="InterPro"/>
</dbReference>
<evidence type="ECO:0000256" key="2">
    <source>
        <dbReference type="ARBA" id="ARBA00022801"/>
    </source>
</evidence>
<proteinExistence type="predicted"/>
<dbReference type="NCBIfam" id="NF004719">
    <property type="entry name" value="PRK06063.1"/>
    <property type="match status" value="1"/>
</dbReference>
<dbReference type="Gene3D" id="3.40.50.10190">
    <property type="entry name" value="BRCT domain"/>
    <property type="match status" value="1"/>
</dbReference>
<dbReference type="GO" id="GO:0003887">
    <property type="term" value="F:DNA-directed DNA polymerase activity"/>
    <property type="evidence" value="ECO:0007669"/>
    <property type="project" value="InterPro"/>
</dbReference>
<dbReference type="PANTHER" id="PTHR30231:SF4">
    <property type="entry name" value="PROTEIN NEN2"/>
    <property type="match status" value="1"/>
</dbReference>
<dbReference type="Gene3D" id="3.30.420.10">
    <property type="entry name" value="Ribonuclease H-like superfamily/Ribonuclease H"/>
    <property type="match status" value="1"/>
</dbReference>
<dbReference type="InterPro" id="IPR012337">
    <property type="entry name" value="RNaseH-like_sf"/>
</dbReference>
<dbReference type="SMART" id="SM00479">
    <property type="entry name" value="EXOIII"/>
    <property type="match status" value="1"/>
</dbReference>
<dbReference type="EMBL" id="CP159872">
    <property type="protein sequence ID" value="XCM81899.1"/>
    <property type="molecule type" value="Genomic_DNA"/>
</dbReference>
<keyword evidence="1" id="KW-0540">Nuclease</keyword>
<dbReference type="Pfam" id="PF00929">
    <property type="entry name" value="RNase_T"/>
    <property type="match status" value="1"/>
</dbReference>
<dbReference type="InterPro" id="IPR036397">
    <property type="entry name" value="RNaseH_sf"/>
</dbReference>
<dbReference type="SUPFAM" id="SSF53098">
    <property type="entry name" value="Ribonuclease H-like"/>
    <property type="match status" value="1"/>
</dbReference>
<protein>
    <submittedName>
        <fullName evidence="6">DEDDh family exonuclease</fullName>
    </submittedName>
</protein>
<keyword evidence="3 6" id="KW-0269">Exonuclease</keyword>
<dbReference type="PROSITE" id="PS50172">
    <property type="entry name" value="BRCT"/>
    <property type="match status" value="1"/>
</dbReference>
<gene>
    <name evidence="6" type="ORF">ABWK59_24840</name>
</gene>
<organism evidence="6">
    <name type="scientific">Kitasatospora camelliae</name>
    <dbReference type="NCBI Taxonomy" id="3156397"/>
    <lineage>
        <taxon>Bacteria</taxon>
        <taxon>Bacillati</taxon>
        <taxon>Actinomycetota</taxon>
        <taxon>Actinomycetes</taxon>
        <taxon>Kitasatosporales</taxon>
        <taxon>Streptomycetaceae</taxon>
        <taxon>Kitasatospora</taxon>
    </lineage>
</organism>
<accession>A0AAU8JZR8</accession>
<feature type="region of interest" description="Disordered" evidence="4">
    <location>
        <begin position="218"/>
        <end position="248"/>
    </location>
</feature>
<reference evidence="6" key="1">
    <citation type="submission" date="2024-06" db="EMBL/GenBank/DDBJ databases">
        <title>The genome sequences of Kitasatospora sp. strain HUAS MG31.</title>
        <authorList>
            <person name="Mo P."/>
        </authorList>
    </citation>
    <scope>NUCLEOTIDE SEQUENCE</scope>
    <source>
        <strain evidence="6">HUAS MG31</strain>
    </source>
</reference>
<dbReference type="InterPro" id="IPR013520">
    <property type="entry name" value="Ribonucl_H"/>
</dbReference>
<dbReference type="SUPFAM" id="SSF52113">
    <property type="entry name" value="BRCT domain"/>
    <property type="match status" value="1"/>
</dbReference>
<dbReference type="RefSeq" id="WP_354642829.1">
    <property type="nucleotide sequence ID" value="NZ_CP159872.1"/>
</dbReference>
<dbReference type="PANTHER" id="PTHR30231">
    <property type="entry name" value="DNA POLYMERASE III SUBUNIT EPSILON"/>
    <property type="match status" value="1"/>
</dbReference>
<dbReference type="InterPro" id="IPR036420">
    <property type="entry name" value="BRCT_dom_sf"/>
</dbReference>
<evidence type="ECO:0000256" key="4">
    <source>
        <dbReference type="SAM" id="MobiDB-lite"/>
    </source>
</evidence>
<evidence type="ECO:0000313" key="6">
    <source>
        <dbReference type="EMBL" id="XCM81899.1"/>
    </source>
</evidence>
<evidence type="ECO:0000256" key="1">
    <source>
        <dbReference type="ARBA" id="ARBA00022722"/>
    </source>
</evidence>
<feature type="compositionally biased region" description="Low complexity" evidence="4">
    <location>
        <begin position="219"/>
        <end position="228"/>
    </location>
</feature>
<dbReference type="GO" id="GO:0003677">
    <property type="term" value="F:DNA binding"/>
    <property type="evidence" value="ECO:0007669"/>
    <property type="project" value="InterPro"/>
</dbReference>
<feature type="domain" description="BRCT" evidence="5">
    <location>
        <begin position="246"/>
        <end position="325"/>
    </location>
</feature>
<dbReference type="SMART" id="SM00292">
    <property type="entry name" value="BRCT"/>
    <property type="match status" value="1"/>
</dbReference>
<dbReference type="CDD" id="cd06127">
    <property type="entry name" value="DEDDh"/>
    <property type="match status" value="1"/>
</dbReference>
<dbReference type="AlphaFoldDB" id="A0AAU8JZR8"/>
<evidence type="ECO:0000256" key="3">
    <source>
        <dbReference type="ARBA" id="ARBA00022839"/>
    </source>
</evidence>